<dbReference type="AlphaFoldDB" id="X1IJD7"/>
<sequence length="54" mass="6353">MAKDALDLDALLVWSDIPKKELDLVREICKDFKIKTYLWYPILNDVSGFKVRPE</sequence>
<proteinExistence type="predicted"/>
<dbReference type="EMBL" id="BARU01032017">
    <property type="protein sequence ID" value="GAH66239.1"/>
    <property type="molecule type" value="Genomic_DNA"/>
</dbReference>
<gene>
    <name evidence="1" type="ORF">S03H2_50551</name>
</gene>
<name>X1IJD7_9ZZZZ</name>
<reference evidence="1" key="1">
    <citation type="journal article" date="2014" name="Front. Microbiol.">
        <title>High frequency of phylogenetically diverse reductive dehalogenase-homologous genes in deep subseafloor sedimentary metagenomes.</title>
        <authorList>
            <person name="Kawai M."/>
            <person name="Futagami T."/>
            <person name="Toyoda A."/>
            <person name="Takaki Y."/>
            <person name="Nishi S."/>
            <person name="Hori S."/>
            <person name="Arai W."/>
            <person name="Tsubouchi T."/>
            <person name="Morono Y."/>
            <person name="Uchiyama I."/>
            <person name="Ito T."/>
            <person name="Fujiyama A."/>
            <person name="Inagaki F."/>
            <person name="Takami H."/>
        </authorList>
    </citation>
    <scope>NUCLEOTIDE SEQUENCE</scope>
    <source>
        <strain evidence="1">Expedition CK06-06</strain>
    </source>
</reference>
<protein>
    <submittedName>
        <fullName evidence="1">Uncharacterized protein</fullName>
    </submittedName>
</protein>
<evidence type="ECO:0000313" key="1">
    <source>
        <dbReference type="EMBL" id="GAH66239.1"/>
    </source>
</evidence>
<accession>X1IJD7</accession>
<organism evidence="1">
    <name type="scientific">marine sediment metagenome</name>
    <dbReference type="NCBI Taxonomy" id="412755"/>
    <lineage>
        <taxon>unclassified sequences</taxon>
        <taxon>metagenomes</taxon>
        <taxon>ecological metagenomes</taxon>
    </lineage>
</organism>
<comment type="caution">
    <text evidence="1">The sequence shown here is derived from an EMBL/GenBank/DDBJ whole genome shotgun (WGS) entry which is preliminary data.</text>
</comment>